<evidence type="ECO:0000313" key="13">
    <source>
        <dbReference type="Proteomes" id="UP000198828"/>
    </source>
</evidence>
<evidence type="ECO:0000256" key="3">
    <source>
        <dbReference type="ARBA" id="ARBA00022642"/>
    </source>
</evidence>
<keyword evidence="8 10" id="KW-0520">NAD</keyword>
<gene>
    <name evidence="10" type="primary">nadD</name>
    <name evidence="12" type="ORF">SAMN05660923_02307</name>
</gene>
<keyword evidence="6 10" id="KW-0547">Nucleotide-binding</keyword>
<keyword evidence="4 10" id="KW-0808">Transferase</keyword>
<dbReference type="GO" id="GO:0009435">
    <property type="term" value="P:NAD+ biosynthetic process"/>
    <property type="evidence" value="ECO:0007669"/>
    <property type="project" value="UniProtKB-UniRule"/>
</dbReference>
<comment type="catalytic activity">
    <reaction evidence="9 10">
        <text>nicotinate beta-D-ribonucleotide + ATP + H(+) = deamido-NAD(+) + diphosphate</text>
        <dbReference type="Rhea" id="RHEA:22860"/>
        <dbReference type="ChEBI" id="CHEBI:15378"/>
        <dbReference type="ChEBI" id="CHEBI:30616"/>
        <dbReference type="ChEBI" id="CHEBI:33019"/>
        <dbReference type="ChEBI" id="CHEBI:57502"/>
        <dbReference type="ChEBI" id="CHEBI:58437"/>
        <dbReference type="EC" id="2.7.7.18"/>
    </reaction>
</comment>
<comment type="function">
    <text evidence="1 10">Catalyzes the reversible adenylation of nicotinate mononucleotide (NaMN) to nicotinic acid adenine dinucleotide (NaAD).</text>
</comment>
<evidence type="ECO:0000256" key="6">
    <source>
        <dbReference type="ARBA" id="ARBA00022741"/>
    </source>
</evidence>
<evidence type="ECO:0000256" key="10">
    <source>
        <dbReference type="HAMAP-Rule" id="MF_00244"/>
    </source>
</evidence>
<organism evidence="12 13">
    <name type="scientific">Tepidimicrobium xylanilyticum</name>
    <dbReference type="NCBI Taxonomy" id="1123352"/>
    <lineage>
        <taxon>Bacteria</taxon>
        <taxon>Bacillati</taxon>
        <taxon>Bacillota</taxon>
        <taxon>Tissierellia</taxon>
        <taxon>Tissierellales</taxon>
        <taxon>Tepidimicrobiaceae</taxon>
        <taxon>Tepidimicrobium</taxon>
    </lineage>
</organism>
<dbReference type="NCBIfam" id="NF000840">
    <property type="entry name" value="PRK00071.1-3"/>
    <property type="match status" value="1"/>
</dbReference>
<reference evidence="12 13" key="1">
    <citation type="submission" date="2016-10" db="EMBL/GenBank/DDBJ databases">
        <authorList>
            <person name="de Groot N.N."/>
        </authorList>
    </citation>
    <scope>NUCLEOTIDE SEQUENCE [LARGE SCALE GENOMIC DNA]</scope>
    <source>
        <strain evidence="12 13">DSM 23310</strain>
    </source>
</reference>
<dbReference type="CDD" id="cd02165">
    <property type="entry name" value="NMNAT"/>
    <property type="match status" value="1"/>
</dbReference>
<dbReference type="HAMAP" id="MF_00244">
    <property type="entry name" value="NaMN_adenylyltr"/>
    <property type="match status" value="1"/>
</dbReference>
<dbReference type="AlphaFoldDB" id="A0A1H3BUC3"/>
<dbReference type="NCBIfam" id="TIGR00482">
    <property type="entry name" value="nicotinate (nicotinamide) nucleotide adenylyltransferase"/>
    <property type="match status" value="1"/>
</dbReference>
<evidence type="ECO:0000256" key="9">
    <source>
        <dbReference type="ARBA" id="ARBA00048721"/>
    </source>
</evidence>
<sequence length="212" mass="24605">MTRERIGIMGGTFDPIHNGHLILAEYSRTEIGLDKILFIPTGKPPHKVGNQISKAVHRYNMTLLALDSNPNFFTSTIEMEREGFSYTIDTIRYLSSKFKDKEFYFILGSDSLLEIHKWKDYEELLKSCNFIVAKRKGLEDEELMDRVNDIIKCYKANIHILEFPIIDISSTEIRNRVIKNKSIKYLVPEPVELYIYKYGLYKENGNDGILGI</sequence>
<name>A0A1H3BUC3_9FIRM</name>
<dbReference type="NCBIfam" id="TIGR00125">
    <property type="entry name" value="cyt_tran_rel"/>
    <property type="match status" value="1"/>
</dbReference>
<comment type="pathway">
    <text evidence="2 10">Cofactor biosynthesis; NAD(+) biosynthesis; deamido-NAD(+) from nicotinate D-ribonucleotide: step 1/1.</text>
</comment>
<evidence type="ECO:0000256" key="2">
    <source>
        <dbReference type="ARBA" id="ARBA00005019"/>
    </source>
</evidence>
<keyword evidence="5 10" id="KW-0548">Nucleotidyltransferase</keyword>
<dbReference type="Proteomes" id="UP000198828">
    <property type="component" value="Unassembled WGS sequence"/>
</dbReference>
<dbReference type="InterPro" id="IPR004821">
    <property type="entry name" value="Cyt_trans-like"/>
</dbReference>
<dbReference type="RefSeq" id="WP_093753837.1">
    <property type="nucleotide sequence ID" value="NZ_FNNG01000011.1"/>
</dbReference>
<keyword evidence="7 10" id="KW-0067">ATP-binding</keyword>
<accession>A0A1H3BUC3</accession>
<keyword evidence="13" id="KW-1185">Reference proteome</keyword>
<dbReference type="Gene3D" id="3.40.50.620">
    <property type="entry name" value="HUPs"/>
    <property type="match status" value="1"/>
</dbReference>
<evidence type="ECO:0000256" key="8">
    <source>
        <dbReference type="ARBA" id="ARBA00023027"/>
    </source>
</evidence>
<dbReference type="GO" id="GO:0005524">
    <property type="term" value="F:ATP binding"/>
    <property type="evidence" value="ECO:0007669"/>
    <property type="project" value="UniProtKB-KW"/>
</dbReference>
<dbReference type="OrthoDB" id="5295945at2"/>
<feature type="domain" description="Cytidyltransferase-like" evidence="11">
    <location>
        <begin position="8"/>
        <end position="176"/>
    </location>
</feature>
<keyword evidence="3 10" id="KW-0662">Pyridine nucleotide biosynthesis</keyword>
<comment type="similarity">
    <text evidence="10">Belongs to the NadD family.</text>
</comment>
<dbReference type="InterPro" id="IPR014729">
    <property type="entry name" value="Rossmann-like_a/b/a_fold"/>
</dbReference>
<dbReference type="InterPro" id="IPR005248">
    <property type="entry name" value="NadD/NMNAT"/>
</dbReference>
<evidence type="ECO:0000259" key="11">
    <source>
        <dbReference type="Pfam" id="PF01467"/>
    </source>
</evidence>
<dbReference type="PANTHER" id="PTHR39321">
    <property type="entry name" value="NICOTINATE-NUCLEOTIDE ADENYLYLTRANSFERASE-RELATED"/>
    <property type="match status" value="1"/>
</dbReference>
<protein>
    <recommendedName>
        <fullName evidence="10">Probable nicotinate-nucleotide adenylyltransferase</fullName>
        <ecNumber evidence="10">2.7.7.18</ecNumber>
    </recommendedName>
    <alternativeName>
        <fullName evidence="10">Deamido-NAD(+) diphosphorylase</fullName>
    </alternativeName>
    <alternativeName>
        <fullName evidence="10">Deamido-NAD(+) pyrophosphorylase</fullName>
    </alternativeName>
    <alternativeName>
        <fullName evidence="10">Nicotinate mononucleotide adenylyltransferase</fullName>
        <shortName evidence="10">NaMN adenylyltransferase</shortName>
    </alternativeName>
</protein>
<dbReference type="PANTHER" id="PTHR39321:SF3">
    <property type="entry name" value="PHOSPHOPANTETHEINE ADENYLYLTRANSFERASE"/>
    <property type="match status" value="1"/>
</dbReference>
<evidence type="ECO:0000256" key="1">
    <source>
        <dbReference type="ARBA" id="ARBA00002324"/>
    </source>
</evidence>
<evidence type="ECO:0000256" key="4">
    <source>
        <dbReference type="ARBA" id="ARBA00022679"/>
    </source>
</evidence>
<dbReference type="SUPFAM" id="SSF52374">
    <property type="entry name" value="Nucleotidylyl transferase"/>
    <property type="match status" value="1"/>
</dbReference>
<dbReference type="EMBL" id="FNNG01000011">
    <property type="protein sequence ID" value="SDX44809.1"/>
    <property type="molecule type" value="Genomic_DNA"/>
</dbReference>
<dbReference type="EC" id="2.7.7.18" evidence="10"/>
<dbReference type="Pfam" id="PF01467">
    <property type="entry name" value="CTP_transf_like"/>
    <property type="match status" value="1"/>
</dbReference>
<dbReference type="UniPathway" id="UPA00253">
    <property type="reaction ID" value="UER00332"/>
</dbReference>
<evidence type="ECO:0000256" key="5">
    <source>
        <dbReference type="ARBA" id="ARBA00022695"/>
    </source>
</evidence>
<evidence type="ECO:0000256" key="7">
    <source>
        <dbReference type="ARBA" id="ARBA00022840"/>
    </source>
</evidence>
<dbReference type="GO" id="GO:0004515">
    <property type="term" value="F:nicotinate-nucleotide adenylyltransferase activity"/>
    <property type="evidence" value="ECO:0007669"/>
    <property type="project" value="UniProtKB-UniRule"/>
</dbReference>
<proteinExistence type="inferred from homology"/>
<evidence type="ECO:0000313" key="12">
    <source>
        <dbReference type="EMBL" id="SDX44809.1"/>
    </source>
</evidence>